<dbReference type="Gene3D" id="2.60.120.580">
    <property type="entry name" value="Acetamidase/Formamidase-like domains"/>
    <property type="match status" value="1"/>
</dbReference>
<sequence>MSLFLRSIKNVKKLHFRSIATNSSYAAKPLLTVDLTKPPFEQPIPLHNRWHPDIPPIVSVKPGEIFRVECVDWTGGQIQNSDIADDVKNVDLTQIHYLTGPIEVNGAKPGDVLIVDILDVGPLARCMWGFTGIFDHANGGGFLTDYYKEARKAIWDFSGIYATSRHIEGVRFAGLTHPGLIGCAPSQKLLDQWNRREQELISSHQCKNKSHIVAQPPQEKGSLLGTIDRQSSLWKRVANEGARTIPPREHGGNCDIKNISRGSKIYFPVYVDGARLSVGDIHFSQGDGEISFCGAIEMSGYVDMHIQVMKDGMNKLKMKNPLFQPGPVEPRYSKCVTFQGISVDDNGKQYFLDANVAYMQACLSAIRYLTRFGYTEEQAYLILSAAPIEGRISSIVDIPNACCTLTLPADIFSFDIQPEAIPETKARGVLAKTTK</sequence>
<dbReference type="EMBL" id="CAJOBA010021682">
    <property type="protein sequence ID" value="CAF3913524.1"/>
    <property type="molecule type" value="Genomic_DNA"/>
</dbReference>
<protein>
    <recommendedName>
        <fullName evidence="4">Formamidase</fullName>
    </recommendedName>
</protein>
<dbReference type="Proteomes" id="UP000677228">
    <property type="component" value="Unassembled WGS sequence"/>
</dbReference>
<dbReference type="AlphaFoldDB" id="A0A8S2LR85"/>
<dbReference type="NCBIfam" id="NF045496">
    <property type="entry name" value="FormamaseFmdA"/>
    <property type="match status" value="1"/>
</dbReference>
<reference evidence="2" key="1">
    <citation type="submission" date="2021-02" db="EMBL/GenBank/DDBJ databases">
        <authorList>
            <person name="Nowell W R."/>
        </authorList>
    </citation>
    <scope>NUCLEOTIDE SEQUENCE</scope>
</reference>
<evidence type="ECO:0000313" key="2">
    <source>
        <dbReference type="EMBL" id="CAF3913524.1"/>
    </source>
</evidence>
<comment type="caution">
    <text evidence="2">The sequence shown here is derived from an EMBL/GenBank/DDBJ whole genome shotgun (WGS) entry which is preliminary data.</text>
</comment>
<evidence type="ECO:0000313" key="1">
    <source>
        <dbReference type="EMBL" id="CAF1130717.1"/>
    </source>
</evidence>
<gene>
    <name evidence="1" type="ORF">OVA965_LOCUS20638</name>
    <name evidence="2" type="ORF">TMI583_LOCUS21076</name>
</gene>
<proteinExistence type="predicted"/>
<dbReference type="InterPro" id="IPR054833">
    <property type="entry name" value="FormamaseFmdA"/>
</dbReference>
<dbReference type="PANTHER" id="PTHR31891:SF1">
    <property type="entry name" value="FORMAMIDASE C869.04-RELATED"/>
    <property type="match status" value="1"/>
</dbReference>
<dbReference type="EMBL" id="CAJNOK010011037">
    <property type="protein sequence ID" value="CAF1130717.1"/>
    <property type="molecule type" value="Genomic_DNA"/>
</dbReference>
<accession>A0A8S2LR85</accession>
<dbReference type="SUPFAM" id="SSF141130">
    <property type="entry name" value="Acetamidase/Formamidase-like"/>
    <property type="match status" value="1"/>
</dbReference>
<dbReference type="PANTHER" id="PTHR31891">
    <property type="entry name" value="FORMAMIDASE C869.04-RELATED"/>
    <property type="match status" value="1"/>
</dbReference>
<evidence type="ECO:0008006" key="4">
    <source>
        <dbReference type="Google" id="ProtNLM"/>
    </source>
</evidence>
<evidence type="ECO:0000313" key="3">
    <source>
        <dbReference type="Proteomes" id="UP000682733"/>
    </source>
</evidence>
<dbReference type="Proteomes" id="UP000682733">
    <property type="component" value="Unassembled WGS sequence"/>
</dbReference>
<dbReference type="InterPro" id="IPR004304">
    <property type="entry name" value="FmdA_AmdA"/>
</dbReference>
<dbReference type="GO" id="GO:0016811">
    <property type="term" value="F:hydrolase activity, acting on carbon-nitrogen (but not peptide) bonds, in linear amides"/>
    <property type="evidence" value="ECO:0007669"/>
    <property type="project" value="InterPro"/>
</dbReference>
<dbReference type="Pfam" id="PF03069">
    <property type="entry name" value="FmdA_AmdA"/>
    <property type="match status" value="1"/>
</dbReference>
<name>A0A8S2LR85_9BILA</name>
<organism evidence="2 3">
    <name type="scientific">Didymodactylos carnosus</name>
    <dbReference type="NCBI Taxonomy" id="1234261"/>
    <lineage>
        <taxon>Eukaryota</taxon>
        <taxon>Metazoa</taxon>
        <taxon>Spiralia</taxon>
        <taxon>Gnathifera</taxon>
        <taxon>Rotifera</taxon>
        <taxon>Eurotatoria</taxon>
        <taxon>Bdelloidea</taxon>
        <taxon>Philodinida</taxon>
        <taxon>Philodinidae</taxon>
        <taxon>Didymodactylos</taxon>
    </lineage>
</organism>